<dbReference type="PANTHER" id="PTHR35617">
    <property type="entry name" value="PHAGE_INTEGRASE DOMAIN-CONTAINING PROTEIN"/>
    <property type="match status" value="1"/>
</dbReference>
<comment type="caution">
    <text evidence="2">The sequence shown here is derived from an EMBL/GenBank/DDBJ whole genome shotgun (WGS) entry which is preliminary data.</text>
</comment>
<gene>
    <name evidence="2" type="ORF">E2C01_036635</name>
</gene>
<name>A0A5B7F618_PORTR</name>
<dbReference type="GO" id="GO:0006310">
    <property type="term" value="P:DNA recombination"/>
    <property type="evidence" value="ECO:0007669"/>
    <property type="project" value="UniProtKB-KW"/>
</dbReference>
<organism evidence="2 3">
    <name type="scientific">Portunus trituberculatus</name>
    <name type="common">Swimming crab</name>
    <name type="synonym">Neptunus trituberculatus</name>
    <dbReference type="NCBI Taxonomy" id="210409"/>
    <lineage>
        <taxon>Eukaryota</taxon>
        <taxon>Metazoa</taxon>
        <taxon>Ecdysozoa</taxon>
        <taxon>Arthropoda</taxon>
        <taxon>Crustacea</taxon>
        <taxon>Multicrustacea</taxon>
        <taxon>Malacostraca</taxon>
        <taxon>Eumalacostraca</taxon>
        <taxon>Eucarida</taxon>
        <taxon>Decapoda</taxon>
        <taxon>Pleocyemata</taxon>
        <taxon>Brachyura</taxon>
        <taxon>Eubrachyura</taxon>
        <taxon>Portunoidea</taxon>
        <taxon>Portunidae</taxon>
        <taxon>Portuninae</taxon>
        <taxon>Portunus</taxon>
    </lineage>
</organism>
<dbReference type="GO" id="GO:0015074">
    <property type="term" value="P:DNA integration"/>
    <property type="evidence" value="ECO:0007669"/>
    <property type="project" value="InterPro"/>
</dbReference>
<dbReference type="OrthoDB" id="2897838at2759"/>
<dbReference type="Proteomes" id="UP000324222">
    <property type="component" value="Unassembled WGS sequence"/>
</dbReference>
<accession>A0A5B7F618</accession>
<keyword evidence="3" id="KW-1185">Reference proteome</keyword>
<dbReference type="Gene3D" id="1.10.443.10">
    <property type="entry name" value="Intergrase catalytic core"/>
    <property type="match status" value="1"/>
</dbReference>
<protein>
    <recommendedName>
        <fullName evidence="4">Tyr recombinase domain-containing protein</fullName>
    </recommendedName>
</protein>
<evidence type="ECO:0008006" key="4">
    <source>
        <dbReference type="Google" id="ProtNLM"/>
    </source>
</evidence>
<dbReference type="PANTHER" id="PTHR35617:SF3">
    <property type="entry name" value="CORE-BINDING (CB) DOMAIN-CONTAINING PROTEIN"/>
    <property type="match status" value="1"/>
</dbReference>
<dbReference type="EMBL" id="VSRR010005646">
    <property type="protein sequence ID" value="MPC43000.1"/>
    <property type="molecule type" value="Genomic_DNA"/>
</dbReference>
<dbReference type="AlphaFoldDB" id="A0A5B7F618"/>
<sequence>MPQISTERLHSVENGSESLLISFIKPHKKVSKDTIAHWIRSVLHLSGIDTAKHSAGSVRSAAASKAKAMNVPIMHIMAKAGWSRETTFAKYYDKETVSGHDTFHEAVLV</sequence>
<proteinExistence type="predicted"/>
<evidence type="ECO:0000313" key="2">
    <source>
        <dbReference type="EMBL" id="MPC43000.1"/>
    </source>
</evidence>
<evidence type="ECO:0000256" key="1">
    <source>
        <dbReference type="ARBA" id="ARBA00023172"/>
    </source>
</evidence>
<dbReference type="InterPro" id="IPR011010">
    <property type="entry name" value="DNA_brk_join_enz"/>
</dbReference>
<reference evidence="2 3" key="1">
    <citation type="submission" date="2019-05" db="EMBL/GenBank/DDBJ databases">
        <title>Another draft genome of Portunus trituberculatus and its Hox gene families provides insights of decapod evolution.</title>
        <authorList>
            <person name="Jeong J.-H."/>
            <person name="Song I."/>
            <person name="Kim S."/>
            <person name="Choi T."/>
            <person name="Kim D."/>
            <person name="Ryu S."/>
            <person name="Kim W."/>
        </authorList>
    </citation>
    <scope>NUCLEOTIDE SEQUENCE [LARGE SCALE GENOMIC DNA]</scope>
    <source>
        <tissue evidence="2">Muscle</tissue>
    </source>
</reference>
<dbReference type="GO" id="GO:0003677">
    <property type="term" value="F:DNA binding"/>
    <property type="evidence" value="ECO:0007669"/>
    <property type="project" value="InterPro"/>
</dbReference>
<dbReference type="InterPro" id="IPR013762">
    <property type="entry name" value="Integrase-like_cat_sf"/>
</dbReference>
<keyword evidence="1" id="KW-0233">DNA recombination</keyword>
<evidence type="ECO:0000313" key="3">
    <source>
        <dbReference type="Proteomes" id="UP000324222"/>
    </source>
</evidence>
<dbReference type="SUPFAM" id="SSF56349">
    <property type="entry name" value="DNA breaking-rejoining enzymes"/>
    <property type="match status" value="1"/>
</dbReference>